<dbReference type="HOGENOM" id="CLU_1523047_0_0_7"/>
<gene>
    <name evidence="3" type="ordered locus">GM21_1623</name>
</gene>
<feature type="signal peptide" evidence="2">
    <location>
        <begin position="1"/>
        <end position="23"/>
    </location>
</feature>
<proteinExistence type="predicted"/>
<reference evidence="3" key="1">
    <citation type="submission" date="2009-07" db="EMBL/GenBank/DDBJ databases">
        <title>Complete sequence of Geobacter sp. M21.</title>
        <authorList>
            <consortium name="US DOE Joint Genome Institute"/>
            <person name="Lucas S."/>
            <person name="Copeland A."/>
            <person name="Lapidus A."/>
            <person name="Glavina del Rio T."/>
            <person name="Dalin E."/>
            <person name="Tice H."/>
            <person name="Bruce D."/>
            <person name="Goodwin L."/>
            <person name="Pitluck S."/>
            <person name="Saunders E."/>
            <person name="Brettin T."/>
            <person name="Detter J.C."/>
            <person name="Han C."/>
            <person name="Larimer F."/>
            <person name="Land M."/>
            <person name="Hauser L."/>
            <person name="Kyrpides N."/>
            <person name="Ovchinnikova G."/>
            <person name="Lovley D."/>
        </authorList>
    </citation>
    <scope>NUCLEOTIDE SEQUENCE [LARGE SCALE GENOMIC DNA]</scope>
    <source>
        <strain evidence="3">M21</strain>
    </source>
</reference>
<keyword evidence="2" id="KW-0732">Signal</keyword>
<evidence type="ECO:0000256" key="1">
    <source>
        <dbReference type="SAM" id="MobiDB-lite"/>
    </source>
</evidence>
<dbReference type="OrthoDB" id="9846218at2"/>
<protein>
    <submittedName>
        <fullName evidence="3">Uncharacterized protein</fullName>
    </submittedName>
</protein>
<accession>C6E5R9</accession>
<dbReference type="AlphaFoldDB" id="C6E5R9"/>
<dbReference type="KEGG" id="gem:GM21_1623"/>
<sequence>MAKKHIIGLAVLSVLAIGGSALADEPETKNPPLGTPQEYKACLDLQDALKVRRLALDQRISENNNTVVLLQVQARELVKTQKKLVLSDEVQVHDFNDLTEEHNRRIVAAEKVTERVKREHELFSNDTLEYNRKCATLVMSVNVRDAVVNERDGAANESTTAAPSALSASSAPSVGE</sequence>
<feature type="region of interest" description="Disordered" evidence="1">
    <location>
        <begin position="152"/>
        <end position="176"/>
    </location>
</feature>
<organism evidence="3">
    <name type="scientific">Geobacter sp. (strain M21)</name>
    <dbReference type="NCBI Taxonomy" id="443144"/>
    <lineage>
        <taxon>Bacteria</taxon>
        <taxon>Pseudomonadati</taxon>
        <taxon>Thermodesulfobacteriota</taxon>
        <taxon>Desulfuromonadia</taxon>
        <taxon>Geobacterales</taxon>
        <taxon>Geobacteraceae</taxon>
        <taxon>Geobacter</taxon>
    </lineage>
</organism>
<dbReference type="EMBL" id="CP001661">
    <property type="protein sequence ID" value="ACT17678.1"/>
    <property type="molecule type" value="Genomic_DNA"/>
</dbReference>
<feature type="compositionally biased region" description="Low complexity" evidence="1">
    <location>
        <begin position="158"/>
        <end position="176"/>
    </location>
</feature>
<evidence type="ECO:0000256" key="2">
    <source>
        <dbReference type="SAM" id="SignalP"/>
    </source>
</evidence>
<feature type="chain" id="PRO_5002964756" evidence="2">
    <location>
        <begin position="24"/>
        <end position="176"/>
    </location>
</feature>
<name>C6E5R9_GEOSM</name>
<evidence type="ECO:0000313" key="3">
    <source>
        <dbReference type="EMBL" id="ACT17678.1"/>
    </source>
</evidence>